<name>Q7VCZ5_PROMA</name>
<evidence type="ECO:0008006" key="4">
    <source>
        <dbReference type="Google" id="ProtNLM"/>
    </source>
</evidence>
<feature type="signal peptide" evidence="1">
    <location>
        <begin position="1"/>
        <end position="23"/>
    </location>
</feature>
<proteinExistence type="predicted"/>
<evidence type="ECO:0000313" key="3">
    <source>
        <dbReference type="Proteomes" id="UP000001420"/>
    </source>
</evidence>
<organism evidence="2 3">
    <name type="scientific">Prochlorococcus marinus (strain SARG / CCMP1375 / SS120)</name>
    <dbReference type="NCBI Taxonomy" id="167539"/>
    <lineage>
        <taxon>Bacteria</taxon>
        <taxon>Bacillati</taxon>
        <taxon>Cyanobacteriota</taxon>
        <taxon>Cyanophyceae</taxon>
        <taxon>Synechococcales</taxon>
        <taxon>Prochlorococcaceae</taxon>
        <taxon>Prochlorococcus</taxon>
    </lineage>
</organism>
<dbReference type="OrthoDB" id="542358at2"/>
<dbReference type="EnsemblBacteria" id="AAP99639">
    <property type="protein sequence ID" value="AAP99639"/>
    <property type="gene ID" value="Pro_0594"/>
</dbReference>
<feature type="chain" id="PRO_5004294487" description="S1 RNA binding domain-containing protein" evidence="1">
    <location>
        <begin position="24"/>
        <end position="116"/>
    </location>
</feature>
<dbReference type="Proteomes" id="UP000001420">
    <property type="component" value="Chromosome"/>
</dbReference>
<keyword evidence="1" id="KW-0732">Signal</keyword>
<protein>
    <recommendedName>
        <fullName evidence="4">S1 RNA binding domain-containing protein</fullName>
    </recommendedName>
</protein>
<dbReference type="PATRIC" id="fig|167539.5.peg.610"/>
<dbReference type="eggNOG" id="ENOG50321G1">
    <property type="taxonomic scope" value="Bacteria"/>
</dbReference>
<dbReference type="KEGG" id="pma:Pro_0594"/>
<keyword evidence="3" id="KW-1185">Reference proteome</keyword>
<evidence type="ECO:0000256" key="1">
    <source>
        <dbReference type="SAM" id="SignalP"/>
    </source>
</evidence>
<dbReference type="EMBL" id="AE017126">
    <property type="protein sequence ID" value="AAP99639.1"/>
    <property type="molecule type" value="Genomic_DNA"/>
</dbReference>
<evidence type="ECO:0000313" key="2">
    <source>
        <dbReference type="EMBL" id="AAP99639.1"/>
    </source>
</evidence>
<dbReference type="AlphaFoldDB" id="Q7VCZ5"/>
<sequence>MRHFLLALIFTAITFLSSGTAIADQGIEKKITKLENKVSKKFSKTFCNSTGFGISYEGALKFSLGETKGEFSKNPLIDKVDIENIKDQILADIPNTCYYFELAKSDLNELTLEKAQ</sequence>
<dbReference type="RefSeq" id="WP_011124747.1">
    <property type="nucleotide sequence ID" value="NC_005042.1"/>
</dbReference>
<accession>Q7VCZ5</accession>
<dbReference type="HOGENOM" id="CLU_2131247_0_0_3"/>
<gene>
    <name evidence="2" type="ordered locus">Pro_0594</name>
</gene>
<reference evidence="2 3" key="1">
    <citation type="journal article" date="2003" name="Proc. Natl. Acad. Sci. U.S.A.">
        <title>Genome sequence of the cyanobacterium Prochlorococcus marinus SS120, a nearly minimal oxyphototrophic genome.</title>
        <authorList>
            <person name="Dufresne A."/>
            <person name="Salanoubat M."/>
            <person name="Partensky F."/>
            <person name="Artiguenave F."/>
            <person name="Axmann I.M."/>
            <person name="Barbe V."/>
            <person name="Duprat S."/>
            <person name="Galperin M.Y."/>
            <person name="Koonin E.V."/>
            <person name="Le Gall F."/>
            <person name="Makarova K.S."/>
            <person name="Ostrowski M."/>
            <person name="Oztas S."/>
            <person name="Robert C."/>
            <person name="Rogozin I.B."/>
            <person name="Scanlan D.J."/>
            <person name="Tandeau de Marsac N."/>
            <person name="Weissenbach J."/>
            <person name="Wincker P."/>
            <person name="Wolf Y.I."/>
            <person name="Hess W.R."/>
        </authorList>
    </citation>
    <scope>NUCLEOTIDE SEQUENCE [LARGE SCALE GENOMIC DNA]</scope>
    <source>
        <strain evidence="3">SARG / CCMP1375 / SS120</strain>
    </source>
</reference>